<gene>
    <name evidence="2" type="ORF">ACFFSA_24085</name>
</gene>
<evidence type="ECO:0000313" key="3">
    <source>
        <dbReference type="Proteomes" id="UP001589532"/>
    </source>
</evidence>
<dbReference type="EMBL" id="JBHMBW010000021">
    <property type="protein sequence ID" value="MFB9626177.1"/>
    <property type="molecule type" value="Genomic_DNA"/>
</dbReference>
<dbReference type="Proteomes" id="UP001589532">
    <property type="component" value="Unassembled WGS sequence"/>
</dbReference>
<keyword evidence="3" id="KW-1185">Reference proteome</keyword>
<reference evidence="2 3" key="1">
    <citation type="submission" date="2024-09" db="EMBL/GenBank/DDBJ databases">
        <authorList>
            <person name="Sun Q."/>
            <person name="Mori K."/>
        </authorList>
    </citation>
    <scope>NUCLEOTIDE SEQUENCE [LARGE SCALE GENOMIC DNA]</scope>
    <source>
        <strain evidence="2 3">JCM 3143</strain>
    </source>
</reference>
<protein>
    <submittedName>
        <fullName evidence="2">Uncharacterized protein</fullName>
    </submittedName>
</protein>
<organism evidence="2 3">
    <name type="scientific">Nonomuraea helvata</name>
    <dbReference type="NCBI Taxonomy" id="37484"/>
    <lineage>
        <taxon>Bacteria</taxon>
        <taxon>Bacillati</taxon>
        <taxon>Actinomycetota</taxon>
        <taxon>Actinomycetes</taxon>
        <taxon>Streptosporangiales</taxon>
        <taxon>Streptosporangiaceae</taxon>
        <taxon>Nonomuraea</taxon>
    </lineage>
</organism>
<evidence type="ECO:0000313" key="2">
    <source>
        <dbReference type="EMBL" id="MFB9626177.1"/>
    </source>
</evidence>
<proteinExistence type="predicted"/>
<feature type="region of interest" description="Disordered" evidence="1">
    <location>
        <begin position="1"/>
        <end position="20"/>
    </location>
</feature>
<sequence>MSTVIQASTESDLEDAGVARKQPKDNIATAGGCLASHYLAAWIIARLEGNDAAESALHYVAPVGEKEEYIERAWRNITPYLPAPTPALV</sequence>
<name>A0ABV5S3D2_9ACTN</name>
<evidence type="ECO:0000256" key="1">
    <source>
        <dbReference type="SAM" id="MobiDB-lite"/>
    </source>
</evidence>
<feature type="compositionally biased region" description="Polar residues" evidence="1">
    <location>
        <begin position="1"/>
        <end position="10"/>
    </location>
</feature>
<comment type="caution">
    <text evidence="2">The sequence shown here is derived from an EMBL/GenBank/DDBJ whole genome shotgun (WGS) entry which is preliminary data.</text>
</comment>
<dbReference type="RefSeq" id="WP_345003342.1">
    <property type="nucleotide sequence ID" value="NZ_BAAAXV010000012.1"/>
</dbReference>
<accession>A0ABV5S3D2</accession>